<name>A0A7X0Y2C2_9LIST</name>
<evidence type="ECO:0000256" key="1">
    <source>
        <dbReference type="SAM" id="MobiDB-lite"/>
    </source>
</evidence>
<evidence type="ECO:0000313" key="2">
    <source>
        <dbReference type="EMBL" id="MBC1935329.1"/>
    </source>
</evidence>
<dbReference type="AlphaFoldDB" id="A0A7X0Y2C2"/>
<dbReference type="RefSeq" id="WP_185525467.1">
    <property type="nucleotide sequence ID" value="NZ_JAARWN010000001.1"/>
</dbReference>
<protein>
    <submittedName>
        <fullName evidence="2">Uncharacterized protein</fullName>
    </submittedName>
</protein>
<gene>
    <name evidence="2" type="ORF">HCA69_03060</name>
</gene>
<proteinExistence type="predicted"/>
<dbReference type="EMBL" id="JAARWN010000001">
    <property type="protein sequence ID" value="MBC1935329.1"/>
    <property type="molecule type" value="Genomic_DNA"/>
</dbReference>
<evidence type="ECO:0000313" key="3">
    <source>
        <dbReference type="Proteomes" id="UP000535908"/>
    </source>
</evidence>
<comment type="caution">
    <text evidence="2">The sequence shown here is derived from an EMBL/GenBank/DDBJ whole genome shotgun (WGS) entry which is preliminary data.</text>
</comment>
<reference evidence="2 3" key="1">
    <citation type="submission" date="2020-03" db="EMBL/GenBank/DDBJ databases">
        <title>Soil Listeria distribution.</title>
        <authorList>
            <person name="Liao J."/>
            <person name="Wiedmann M."/>
        </authorList>
    </citation>
    <scope>NUCLEOTIDE SEQUENCE [LARGE SCALE GENOMIC DNA]</scope>
    <source>
        <strain evidence="2 3">FSL L7-0741</strain>
    </source>
</reference>
<feature type="region of interest" description="Disordered" evidence="1">
    <location>
        <begin position="116"/>
        <end position="139"/>
    </location>
</feature>
<dbReference type="Proteomes" id="UP000535908">
    <property type="component" value="Unassembled WGS sequence"/>
</dbReference>
<accession>A0A7X0Y2C2</accession>
<sequence length="312" mass="35943">MVKFSRALYSKNDDNRFVDVESIPHQANYNDFVNYLFCPDENCNTRLSYVRTREGGHLRKPRGFEHEEKCSYAEEFIKAVSSTIFIEQNGNLSNEGITRRKKDMIDKLMDFLEPQKKVASSDNKNKSTRKVQKIEDGSETGTKKTTISIKYDPESKVDKESLNEEGVTVREPPFSRVLLHQISEKDSYKNLSTIGVIERVEVDEIKELAKIFVSFSDINAVFELPPPFFNNSVRGISKLQLFEYVKILATYTNINKQSLYMNSMCQTNQIKNDNLILYVYDPDFPSFLLRSNVERVFRDFGALVAAITTKAI</sequence>
<organism evidence="2 3">
    <name type="scientific">Listeria grandensis</name>
    <dbReference type="NCBI Taxonomy" id="1494963"/>
    <lineage>
        <taxon>Bacteria</taxon>
        <taxon>Bacillati</taxon>
        <taxon>Bacillota</taxon>
        <taxon>Bacilli</taxon>
        <taxon>Bacillales</taxon>
        <taxon>Listeriaceae</taxon>
        <taxon>Listeria</taxon>
    </lineage>
</organism>